<dbReference type="Gene3D" id="3.30.70.330">
    <property type="match status" value="2"/>
</dbReference>
<reference evidence="3" key="1">
    <citation type="journal article" date="2014" name="Nat. Commun.">
        <title>The emerging biofuel crop Camelina sativa retains a highly undifferentiated hexaploid genome structure.</title>
        <authorList>
            <person name="Kagale S."/>
            <person name="Koh C."/>
            <person name="Nixon J."/>
            <person name="Bollina V."/>
            <person name="Clarke W.E."/>
            <person name="Tuteja R."/>
            <person name="Spillane C."/>
            <person name="Robinson S.J."/>
            <person name="Links M.G."/>
            <person name="Clarke C."/>
            <person name="Higgins E.E."/>
            <person name="Huebert T."/>
            <person name="Sharpe A.G."/>
            <person name="Parkin I.A."/>
        </authorList>
    </citation>
    <scope>NUCLEOTIDE SEQUENCE [LARGE SCALE GENOMIC DNA]</scope>
    <source>
        <strain evidence="3">cv. DH55</strain>
    </source>
</reference>
<dbReference type="RefSeq" id="XP_019090686.1">
    <property type="nucleotide sequence ID" value="XM_019235141.1"/>
</dbReference>
<name>A0ABM1QV98_CAMSA</name>
<evidence type="ECO:0000313" key="3">
    <source>
        <dbReference type="Proteomes" id="UP000694864"/>
    </source>
</evidence>
<evidence type="ECO:0000259" key="2">
    <source>
        <dbReference type="PROSITE" id="PS50102"/>
    </source>
</evidence>
<keyword evidence="3" id="KW-1185">Reference proteome</keyword>
<organism evidence="3 4">
    <name type="scientific">Camelina sativa</name>
    <name type="common">False flax</name>
    <name type="synonym">Myagrum sativum</name>
    <dbReference type="NCBI Taxonomy" id="90675"/>
    <lineage>
        <taxon>Eukaryota</taxon>
        <taxon>Viridiplantae</taxon>
        <taxon>Streptophyta</taxon>
        <taxon>Embryophyta</taxon>
        <taxon>Tracheophyta</taxon>
        <taxon>Spermatophyta</taxon>
        <taxon>Magnoliopsida</taxon>
        <taxon>eudicotyledons</taxon>
        <taxon>Gunneridae</taxon>
        <taxon>Pentapetalae</taxon>
        <taxon>rosids</taxon>
        <taxon>malvids</taxon>
        <taxon>Brassicales</taxon>
        <taxon>Brassicaceae</taxon>
        <taxon>Camelineae</taxon>
        <taxon>Camelina</taxon>
    </lineage>
</organism>
<dbReference type="InterPro" id="IPR000504">
    <property type="entry name" value="RRM_dom"/>
</dbReference>
<keyword evidence="1" id="KW-0694">RNA-binding</keyword>
<dbReference type="PROSITE" id="PS50102">
    <property type="entry name" value="RRM"/>
    <property type="match status" value="1"/>
</dbReference>
<sequence>MDESVNKGMKSLSLKDSSDAAIPKSREIGRIFVSGYDTALTRDVVESALRKHFASCGEITDVYIPSNFKKDARIWQNALIYFVGEGAVDKALQLKGSDVDGWTVSVTAYPFPKNANSFGNVRVEGYDPSLSHDEILSAMTKLFSSYGKISPVIFSDRSVILRIQGKDAAEKVPELNGILIEGRKLDVRLLSGLNKSTRHQRRLRGGLICGRRYFQGKKKFKTSDELKDSLS</sequence>
<protein>
    <submittedName>
        <fullName evidence="4">Uncharacterized protein LOC104734664</fullName>
    </submittedName>
</protein>
<accession>A0ABM1QV98</accession>
<dbReference type="InterPro" id="IPR012677">
    <property type="entry name" value="Nucleotide-bd_a/b_plait_sf"/>
</dbReference>
<dbReference type="Proteomes" id="UP000694864">
    <property type="component" value="Chromosome 13"/>
</dbReference>
<gene>
    <name evidence="4" type="primary">LOC104734664</name>
</gene>
<dbReference type="InterPro" id="IPR035979">
    <property type="entry name" value="RBD_domain_sf"/>
</dbReference>
<dbReference type="SUPFAM" id="SSF54928">
    <property type="entry name" value="RNA-binding domain, RBD"/>
    <property type="match status" value="1"/>
</dbReference>
<dbReference type="GeneID" id="104734664"/>
<evidence type="ECO:0000313" key="4">
    <source>
        <dbReference type="RefSeq" id="XP_019090686.1"/>
    </source>
</evidence>
<proteinExistence type="predicted"/>
<reference evidence="4" key="2">
    <citation type="submission" date="2025-08" db="UniProtKB">
        <authorList>
            <consortium name="RefSeq"/>
        </authorList>
    </citation>
    <scope>IDENTIFICATION</scope>
    <source>
        <tissue evidence="4">Leaf</tissue>
    </source>
</reference>
<feature type="domain" description="RRM" evidence="2">
    <location>
        <begin position="29"/>
        <end position="106"/>
    </location>
</feature>
<evidence type="ECO:0000256" key="1">
    <source>
        <dbReference type="PROSITE-ProRule" id="PRU00176"/>
    </source>
</evidence>
<dbReference type="Pfam" id="PF14605">
    <property type="entry name" value="Nup35_RRM_2"/>
    <property type="match status" value="1"/>
</dbReference>